<dbReference type="InterPro" id="IPR011008">
    <property type="entry name" value="Dimeric_a/b-barrel"/>
</dbReference>
<dbReference type="InterPro" id="IPR007138">
    <property type="entry name" value="ABM_dom"/>
</dbReference>
<evidence type="ECO:0000259" key="1">
    <source>
        <dbReference type="PROSITE" id="PS51725"/>
    </source>
</evidence>
<feature type="domain" description="ABM" evidence="1">
    <location>
        <begin position="3"/>
        <end position="97"/>
    </location>
</feature>
<dbReference type="Pfam" id="PF03992">
    <property type="entry name" value="ABM"/>
    <property type="match status" value="1"/>
</dbReference>
<sequence>MAVIVAGKLYVDPEERDRFIEGHRAIVEAARGHPGCLDLSISPDPLEPGRVNNFEYWESHEALEAFRAAAPRPSVSIEFRDAQVFKHEISHTGPPFD</sequence>
<accession>A0ABN3V9E5</accession>
<evidence type="ECO:0000313" key="3">
    <source>
        <dbReference type="Proteomes" id="UP001500979"/>
    </source>
</evidence>
<dbReference type="Gene3D" id="3.30.70.100">
    <property type="match status" value="1"/>
</dbReference>
<dbReference type="Proteomes" id="UP001500979">
    <property type="component" value="Unassembled WGS sequence"/>
</dbReference>
<reference evidence="2 3" key="1">
    <citation type="journal article" date="2019" name="Int. J. Syst. Evol. Microbiol.">
        <title>The Global Catalogue of Microorganisms (GCM) 10K type strain sequencing project: providing services to taxonomists for standard genome sequencing and annotation.</title>
        <authorList>
            <consortium name="The Broad Institute Genomics Platform"/>
            <consortium name="The Broad Institute Genome Sequencing Center for Infectious Disease"/>
            <person name="Wu L."/>
            <person name="Ma J."/>
        </authorList>
    </citation>
    <scope>NUCLEOTIDE SEQUENCE [LARGE SCALE GENOMIC DNA]</scope>
    <source>
        <strain evidence="2 3">JCM 9383</strain>
    </source>
</reference>
<comment type="caution">
    <text evidence="2">The sequence shown here is derived from an EMBL/GenBank/DDBJ whole genome shotgun (WGS) entry which is preliminary data.</text>
</comment>
<dbReference type="PROSITE" id="PS51725">
    <property type="entry name" value="ABM"/>
    <property type="match status" value="1"/>
</dbReference>
<dbReference type="SUPFAM" id="SSF54909">
    <property type="entry name" value="Dimeric alpha+beta barrel"/>
    <property type="match status" value="1"/>
</dbReference>
<name>A0ABN3V9E5_9PSEU</name>
<keyword evidence="3" id="KW-1185">Reference proteome</keyword>
<proteinExistence type="predicted"/>
<gene>
    <name evidence="2" type="ORF">GCM10010470_18780</name>
</gene>
<dbReference type="RefSeq" id="WP_344679130.1">
    <property type="nucleotide sequence ID" value="NZ_BAAAUX010000011.1"/>
</dbReference>
<dbReference type="EMBL" id="BAAAUX010000011">
    <property type="protein sequence ID" value="GAA2784943.1"/>
    <property type="molecule type" value="Genomic_DNA"/>
</dbReference>
<organism evidence="2 3">
    <name type="scientific">Saccharopolyspora taberi</name>
    <dbReference type="NCBI Taxonomy" id="60895"/>
    <lineage>
        <taxon>Bacteria</taxon>
        <taxon>Bacillati</taxon>
        <taxon>Actinomycetota</taxon>
        <taxon>Actinomycetes</taxon>
        <taxon>Pseudonocardiales</taxon>
        <taxon>Pseudonocardiaceae</taxon>
        <taxon>Saccharopolyspora</taxon>
    </lineage>
</organism>
<protein>
    <recommendedName>
        <fullName evidence="1">ABM domain-containing protein</fullName>
    </recommendedName>
</protein>
<evidence type="ECO:0000313" key="2">
    <source>
        <dbReference type="EMBL" id="GAA2784943.1"/>
    </source>
</evidence>